<evidence type="ECO:0000256" key="3">
    <source>
        <dbReference type="ARBA" id="ARBA00021563"/>
    </source>
</evidence>
<dbReference type="InterPro" id="IPR022792">
    <property type="entry name" value="T2SS_protein-GspN"/>
</dbReference>
<evidence type="ECO:0000313" key="11">
    <source>
        <dbReference type="EMBL" id="QIZ78952.1"/>
    </source>
</evidence>
<organism evidence="11 12">
    <name type="scientific">Ferrimonas lipolytica</name>
    <dbReference type="NCBI Taxonomy" id="2724191"/>
    <lineage>
        <taxon>Bacteria</taxon>
        <taxon>Pseudomonadati</taxon>
        <taxon>Pseudomonadota</taxon>
        <taxon>Gammaproteobacteria</taxon>
        <taxon>Alteromonadales</taxon>
        <taxon>Ferrimonadaceae</taxon>
        <taxon>Ferrimonas</taxon>
    </lineage>
</organism>
<evidence type="ECO:0000313" key="12">
    <source>
        <dbReference type="Proteomes" id="UP000501602"/>
    </source>
</evidence>
<evidence type="ECO:0000256" key="7">
    <source>
        <dbReference type="ARBA" id="ARBA00022692"/>
    </source>
</evidence>
<protein>
    <recommendedName>
        <fullName evidence="3">Type II secretion system protein N</fullName>
    </recommendedName>
    <alternativeName>
        <fullName evidence="10">General secretion pathway protein N</fullName>
    </alternativeName>
</protein>
<dbReference type="KEGG" id="fes:HER31_16825"/>
<keyword evidence="5" id="KW-1003">Cell membrane</keyword>
<evidence type="ECO:0000256" key="10">
    <source>
        <dbReference type="ARBA" id="ARBA00030772"/>
    </source>
</evidence>
<reference evidence="11 12" key="1">
    <citation type="submission" date="2020-04" db="EMBL/GenBank/DDBJ databases">
        <title>Ferrimonas sp. S7 isolated from sea water.</title>
        <authorList>
            <person name="Bae S.S."/>
            <person name="Baek K."/>
        </authorList>
    </citation>
    <scope>NUCLEOTIDE SEQUENCE [LARGE SCALE GENOMIC DNA]</scope>
    <source>
        <strain evidence="11 12">S7</strain>
    </source>
</reference>
<evidence type="ECO:0000256" key="8">
    <source>
        <dbReference type="ARBA" id="ARBA00022927"/>
    </source>
</evidence>
<gene>
    <name evidence="11" type="ORF">HER31_16825</name>
</gene>
<accession>A0A6H1UMC3</accession>
<keyword evidence="12" id="KW-1185">Reference proteome</keyword>
<keyword evidence="9" id="KW-0472">Membrane</keyword>
<dbReference type="GO" id="GO:0005886">
    <property type="term" value="C:plasma membrane"/>
    <property type="evidence" value="ECO:0007669"/>
    <property type="project" value="UniProtKB-SubCell"/>
</dbReference>
<dbReference type="GO" id="GO:0015627">
    <property type="term" value="C:type II protein secretion system complex"/>
    <property type="evidence" value="ECO:0007669"/>
    <property type="project" value="InterPro"/>
</dbReference>
<dbReference type="AlphaFoldDB" id="A0A6H1UMC3"/>
<dbReference type="Proteomes" id="UP000501602">
    <property type="component" value="Chromosome"/>
</dbReference>
<proteinExistence type="inferred from homology"/>
<keyword evidence="7" id="KW-0812">Transmembrane</keyword>
<evidence type="ECO:0000256" key="4">
    <source>
        <dbReference type="ARBA" id="ARBA00022448"/>
    </source>
</evidence>
<comment type="subcellular location">
    <subcellularLocation>
        <location evidence="1">Cell inner membrane</location>
    </subcellularLocation>
</comment>
<comment type="similarity">
    <text evidence="2">Belongs to the GSP N family.</text>
</comment>
<name>A0A6H1UMC3_9GAMM</name>
<evidence type="ECO:0000256" key="9">
    <source>
        <dbReference type="ARBA" id="ARBA00023136"/>
    </source>
</evidence>
<evidence type="ECO:0000256" key="1">
    <source>
        <dbReference type="ARBA" id="ARBA00004533"/>
    </source>
</evidence>
<keyword evidence="8" id="KW-0653">Protein transport</keyword>
<evidence type="ECO:0000256" key="6">
    <source>
        <dbReference type="ARBA" id="ARBA00022519"/>
    </source>
</evidence>
<sequence>MPNKPKQVQLSGINGSVWQGRIAHARIAGRDIEQLQWQLHPSALLSGHLAASFSMDGGLVQGKGDISYGLAGLKAEGLRLSAPLPWMVGKQRLPLRTRLDGHATLNVRTLEQGQPWCEQLQGRLLVERLDVNNQFGAYPLGNIAGSLACQQGQVQLKIDESENVIGLNGELLLKANNQVEVNAKIRQTEQQPQSLVQALQFIGKPDSTGAYPVNYSGPIPGL</sequence>
<evidence type="ECO:0000256" key="5">
    <source>
        <dbReference type="ARBA" id="ARBA00022475"/>
    </source>
</evidence>
<keyword evidence="4" id="KW-0813">Transport</keyword>
<keyword evidence="6" id="KW-0997">Cell inner membrane</keyword>
<dbReference type="GO" id="GO:0015628">
    <property type="term" value="P:protein secretion by the type II secretion system"/>
    <property type="evidence" value="ECO:0007669"/>
    <property type="project" value="InterPro"/>
</dbReference>
<evidence type="ECO:0000256" key="2">
    <source>
        <dbReference type="ARBA" id="ARBA00007208"/>
    </source>
</evidence>
<dbReference type="EMBL" id="CP051180">
    <property type="protein sequence ID" value="QIZ78952.1"/>
    <property type="molecule type" value="Genomic_DNA"/>
</dbReference>
<dbReference type="Pfam" id="PF01203">
    <property type="entry name" value="T2SSN"/>
    <property type="match status" value="1"/>
</dbReference>